<protein>
    <submittedName>
        <fullName evidence="2">Uncharacterized protein</fullName>
    </submittedName>
</protein>
<dbReference type="AlphaFoldDB" id="A0A382FFF2"/>
<gene>
    <name evidence="2" type="ORF">METZ01_LOCUS213701</name>
</gene>
<reference evidence="2" key="1">
    <citation type="submission" date="2018-05" db="EMBL/GenBank/DDBJ databases">
        <authorList>
            <person name="Lanie J.A."/>
            <person name="Ng W.-L."/>
            <person name="Kazmierczak K.M."/>
            <person name="Andrzejewski T.M."/>
            <person name="Davidsen T.M."/>
            <person name="Wayne K.J."/>
            <person name="Tettelin H."/>
            <person name="Glass J.I."/>
            <person name="Rusch D."/>
            <person name="Podicherti R."/>
            <person name="Tsui H.-C.T."/>
            <person name="Winkler M.E."/>
        </authorList>
    </citation>
    <scope>NUCLEOTIDE SEQUENCE</scope>
</reference>
<evidence type="ECO:0000256" key="1">
    <source>
        <dbReference type="SAM" id="MobiDB-lite"/>
    </source>
</evidence>
<accession>A0A382FFF2</accession>
<organism evidence="2">
    <name type="scientific">marine metagenome</name>
    <dbReference type="NCBI Taxonomy" id="408172"/>
    <lineage>
        <taxon>unclassified sequences</taxon>
        <taxon>metagenomes</taxon>
        <taxon>ecological metagenomes</taxon>
    </lineage>
</organism>
<proteinExistence type="predicted"/>
<name>A0A382FFF2_9ZZZZ</name>
<feature type="region of interest" description="Disordered" evidence="1">
    <location>
        <begin position="12"/>
        <end position="36"/>
    </location>
</feature>
<feature type="compositionally biased region" description="Polar residues" evidence="1">
    <location>
        <begin position="25"/>
        <end position="36"/>
    </location>
</feature>
<evidence type="ECO:0000313" key="2">
    <source>
        <dbReference type="EMBL" id="SVB60847.1"/>
    </source>
</evidence>
<dbReference type="EMBL" id="UINC01049272">
    <property type="protein sequence ID" value="SVB60847.1"/>
    <property type="molecule type" value="Genomic_DNA"/>
</dbReference>
<sequence length="36" mass="4361">MIDNRWLFFPFGEENDQSHDAANYNDRNSQTNQQEQ</sequence>